<dbReference type="AlphaFoldDB" id="A0A1H8IXZ2"/>
<name>A0A1H8IXZ2_9HYPH</name>
<organism evidence="2 4">
    <name type="scientific">Rhizobium tibeticum</name>
    <dbReference type="NCBI Taxonomy" id="501024"/>
    <lineage>
        <taxon>Bacteria</taxon>
        <taxon>Pseudomonadati</taxon>
        <taxon>Pseudomonadota</taxon>
        <taxon>Alphaproteobacteria</taxon>
        <taxon>Hyphomicrobiales</taxon>
        <taxon>Rhizobiaceae</taxon>
        <taxon>Rhizobium/Agrobacterium group</taxon>
        <taxon>Rhizobium</taxon>
    </lineage>
</organism>
<dbReference type="Proteomes" id="UP000183063">
    <property type="component" value="Unassembled WGS sequence"/>
</dbReference>
<reference evidence="4" key="2">
    <citation type="submission" date="2016-10" db="EMBL/GenBank/DDBJ databases">
        <authorList>
            <person name="Wibberg D."/>
        </authorList>
    </citation>
    <scope>NUCLEOTIDE SEQUENCE [LARGE SCALE GENOMIC DNA]</scope>
</reference>
<evidence type="ECO:0000256" key="1">
    <source>
        <dbReference type="SAM" id="SignalP"/>
    </source>
</evidence>
<dbReference type="STRING" id="501024.RTCCBAU85039_2024"/>
<reference evidence="2" key="1">
    <citation type="submission" date="2016-10" db="EMBL/GenBank/DDBJ databases">
        <authorList>
            <person name="de Groot N.N."/>
        </authorList>
    </citation>
    <scope>NUCLEOTIDE SEQUENCE [LARGE SCALE GENOMIC DNA]</scope>
    <source>
        <strain evidence="2">CCBAU85039</strain>
    </source>
</reference>
<protein>
    <recommendedName>
        <fullName evidence="6">Glycoside hydrolase</fullName>
    </recommendedName>
</protein>
<evidence type="ECO:0008006" key="6">
    <source>
        <dbReference type="Google" id="ProtNLM"/>
    </source>
</evidence>
<gene>
    <name evidence="2" type="ORF">RTCCBAU85039_2024</name>
    <name evidence="3" type="ORF">SAMN05216228_100718</name>
</gene>
<accession>A0A1H8IXZ2</accession>
<dbReference type="Gene3D" id="3.20.20.80">
    <property type="entry name" value="Glycosidases"/>
    <property type="match status" value="1"/>
</dbReference>
<dbReference type="EMBL" id="FNXB01000009">
    <property type="protein sequence ID" value="SEH73312.1"/>
    <property type="molecule type" value="Genomic_DNA"/>
</dbReference>
<dbReference type="OrthoDB" id="8339574at2"/>
<feature type="chain" id="PRO_5030029550" description="Glycoside hydrolase" evidence="1">
    <location>
        <begin position="40"/>
        <end position="389"/>
    </location>
</feature>
<keyword evidence="1" id="KW-0732">Signal</keyword>
<reference evidence="3 5" key="3">
    <citation type="submission" date="2016-10" db="EMBL/GenBank/DDBJ databases">
        <authorList>
            <person name="Varghese N."/>
            <person name="Submissions S."/>
        </authorList>
    </citation>
    <scope>NUCLEOTIDE SEQUENCE [LARGE SCALE GENOMIC DNA]</scope>
    <source>
        <strain evidence="3 5">CGMCC 1.7071</strain>
    </source>
</reference>
<evidence type="ECO:0000313" key="2">
    <source>
        <dbReference type="EMBL" id="SEH73312.1"/>
    </source>
</evidence>
<evidence type="ECO:0000313" key="5">
    <source>
        <dbReference type="Proteomes" id="UP000198939"/>
    </source>
</evidence>
<dbReference type="Proteomes" id="UP000198939">
    <property type="component" value="Unassembled WGS sequence"/>
</dbReference>
<dbReference type="InterPro" id="IPR017853">
    <property type="entry name" value="GH"/>
</dbReference>
<keyword evidence="5" id="KW-1185">Reference proteome</keyword>
<evidence type="ECO:0000313" key="4">
    <source>
        <dbReference type="Proteomes" id="UP000183063"/>
    </source>
</evidence>
<dbReference type="EMBL" id="FOCV01000007">
    <property type="protein sequence ID" value="SEN73372.1"/>
    <property type="molecule type" value="Genomic_DNA"/>
</dbReference>
<proteinExistence type="predicted"/>
<evidence type="ECO:0000313" key="3">
    <source>
        <dbReference type="EMBL" id="SEN73372.1"/>
    </source>
</evidence>
<dbReference type="SUPFAM" id="SSF51445">
    <property type="entry name" value="(Trans)glycosidases"/>
    <property type="match status" value="1"/>
</dbReference>
<sequence length="389" mass="43061">MLWGRSDFEQMTARLRLRALLACALAALWALAPARPADADDVLADRIGINRVNLAWLSRADQERVLKEIAASGITHVRLSLSRPVGKSIEALEIADRLGLKILLEIQLGNKDYYPPETRPRTGFGRVWDVQRLSDLDLDLYRAHLRAALRRIDGMGIRIDAVEPGNEINYSAYNGDLVVYENPGRRTPRRVSEVANRSAFERGLDAYIGTVRVTREELRATVHSGDALLISAGLSDAGTVEADRRGMERLDPSAVISLLRERGIDALVDGYGIHVYPGRKRDAALARYVTTVLDFCQPEGQGRPCWVTEWGIANTALSCPLDDREREEAVRAVRRAFSEMMEEGRLEAAFYYDWDTQPVYSVWRCGVLGPAGVAATETNTGGGVARGSP</sequence>
<feature type="signal peptide" evidence="1">
    <location>
        <begin position="1"/>
        <end position="39"/>
    </location>
</feature>